<proteinExistence type="predicted"/>
<comment type="caution">
    <text evidence="2">The sequence shown here is derived from an EMBL/GenBank/DDBJ whole genome shotgun (WGS) entry which is preliminary data.</text>
</comment>
<dbReference type="PANTHER" id="PTHR24148:SF73">
    <property type="entry name" value="HET DOMAIN PROTEIN (AFU_ORTHOLOGUE AFUA_8G01020)"/>
    <property type="match status" value="1"/>
</dbReference>
<evidence type="ECO:0000313" key="2">
    <source>
        <dbReference type="EMBL" id="TVY82068.1"/>
    </source>
</evidence>
<protein>
    <submittedName>
        <fullName evidence="2">Heterokaryon incompatibility protein 6 OR allele</fullName>
    </submittedName>
</protein>
<dbReference type="InterPro" id="IPR052895">
    <property type="entry name" value="HetReg/Transcr_Mod"/>
</dbReference>
<sequence length="608" mass="68929">MASPRYRYSRLLPEYIRVLELHPGTFNAPLACNILTQQIEGQPYEALSYVWGDPTPVALVRCIDEINEGELGVGKGLANALFAFRLTDRARCIWIDALCINQEDVFERQSQVRLMGTIYSTAERVLCWLGPFDNQNENAESRARLAVSFLRSFNSKPTESLLEVRQHLHSGKDEEKVDGPLLKSWLAIKELFNVEYFHRAWIIQEIGLARTARLFWGTQDVWLDWTEVATFCNFMDTQGASVVNNLQLKTWVVNHVNQVWSLDPNHSFVEILHMGRVHNSTDPRDHIYALLSHPRAKMNGSLVVQPNYSITPAEAYVELALKVIEQTQSLEILGFVEHDEKPGILALPSWVPDWHALNLVAPLRYPTQSAPVTDNSLSIVDSGDGMILKCRGMVIDTVRATSDIIYPSELIITTHENELQKKTPFLIDHIWKKLVIEPEVPLASLRDFITPLSNVLTGGYSNYFDSTSGEHQKLQQCHFAAFVLEYERIRLNGASSTFFASLSRDERTVVQAMAIKGTASQFVQDMTWRSMCRKVFRTVDGHFGLGPRTMKEGDICVTILGAVYPIVMRRREDCFELVGPSLLHGFMNGEAGKLCQDNLLTEQEFQII</sequence>
<dbReference type="InterPro" id="IPR010730">
    <property type="entry name" value="HET"/>
</dbReference>
<keyword evidence="3" id="KW-1185">Reference proteome</keyword>
<dbReference type="AlphaFoldDB" id="A0A8T9C8S3"/>
<evidence type="ECO:0000313" key="3">
    <source>
        <dbReference type="Proteomes" id="UP000469558"/>
    </source>
</evidence>
<gene>
    <name evidence="2" type="primary">het-6_11</name>
    <name evidence="2" type="ORF">LSUE1_G004403</name>
</gene>
<reference evidence="2 3" key="1">
    <citation type="submission" date="2018-05" db="EMBL/GenBank/DDBJ databases">
        <title>Genome sequencing and assembly of the regulated plant pathogen Lachnellula willkommii and related sister species for the development of diagnostic species identification markers.</title>
        <authorList>
            <person name="Giroux E."/>
            <person name="Bilodeau G."/>
        </authorList>
    </citation>
    <scope>NUCLEOTIDE SEQUENCE [LARGE SCALE GENOMIC DNA]</scope>
    <source>
        <strain evidence="2 3">CBS 268.59</strain>
    </source>
</reference>
<dbReference type="Proteomes" id="UP000469558">
    <property type="component" value="Unassembled WGS sequence"/>
</dbReference>
<feature type="domain" description="Heterokaryon incompatibility" evidence="1">
    <location>
        <begin position="44"/>
        <end position="205"/>
    </location>
</feature>
<dbReference type="Pfam" id="PF06985">
    <property type="entry name" value="HET"/>
    <property type="match status" value="1"/>
</dbReference>
<evidence type="ECO:0000259" key="1">
    <source>
        <dbReference type="Pfam" id="PF06985"/>
    </source>
</evidence>
<organism evidence="2 3">
    <name type="scientific">Lachnellula suecica</name>
    <dbReference type="NCBI Taxonomy" id="602035"/>
    <lineage>
        <taxon>Eukaryota</taxon>
        <taxon>Fungi</taxon>
        <taxon>Dikarya</taxon>
        <taxon>Ascomycota</taxon>
        <taxon>Pezizomycotina</taxon>
        <taxon>Leotiomycetes</taxon>
        <taxon>Helotiales</taxon>
        <taxon>Lachnaceae</taxon>
        <taxon>Lachnellula</taxon>
    </lineage>
</organism>
<name>A0A8T9C8S3_9HELO</name>
<dbReference type="EMBL" id="QGMK01000376">
    <property type="protein sequence ID" value="TVY82068.1"/>
    <property type="molecule type" value="Genomic_DNA"/>
</dbReference>
<dbReference type="OrthoDB" id="2288928at2759"/>
<accession>A0A8T9C8S3</accession>
<dbReference type="Pfam" id="PF26639">
    <property type="entry name" value="Het-6_barrel"/>
    <property type="match status" value="1"/>
</dbReference>
<dbReference type="PANTHER" id="PTHR24148">
    <property type="entry name" value="ANKYRIN REPEAT DOMAIN-CONTAINING PROTEIN 39 HOMOLOG-RELATED"/>
    <property type="match status" value="1"/>
</dbReference>